<evidence type="ECO:0000256" key="2">
    <source>
        <dbReference type="ARBA" id="ARBA00022505"/>
    </source>
</evidence>
<feature type="binding site" evidence="5">
    <location>
        <position position="175"/>
    </location>
    <ligand>
        <name>molybdate</name>
        <dbReference type="ChEBI" id="CHEBI:36264"/>
    </ligand>
</feature>
<dbReference type="PROSITE" id="PS51257">
    <property type="entry name" value="PROKAR_LIPOPROTEIN"/>
    <property type="match status" value="1"/>
</dbReference>
<dbReference type="EMBL" id="BDUF01000032">
    <property type="protein sequence ID" value="GAX89817.1"/>
    <property type="molecule type" value="Genomic_DNA"/>
</dbReference>
<keyword evidence="4" id="KW-0732">Signal</keyword>
<dbReference type="SUPFAM" id="SSF53850">
    <property type="entry name" value="Periplasmic binding protein-like II"/>
    <property type="match status" value="1"/>
</dbReference>
<dbReference type="PANTHER" id="PTHR30632:SF0">
    <property type="entry name" value="SULFATE-BINDING PROTEIN"/>
    <property type="match status" value="1"/>
</dbReference>
<comment type="similarity">
    <text evidence="1">Belongs to the bacterial solute-binding protein ModA family.</text>
</comment>
<dbReference type="GO" id="GO:1901359">
    <property type="term" value="F:tungstate binding"/>
    <property type="evidence" value="ECO:0007669"/>
    <property type="project" value="UniProtKB-ARBA"/>
</dbReference>
<dbReference type="InterPro" id="IPR050682">
    <property type="entry name" value="ModA/WtpA"/>
</dbReference>
<name>A0A292YGR9_9BACL</name>
<dbReference type="Proteomes" id="UP000217785">
    <property type="component" value="Unassembled WGS sequence"/>
</dbReference>
<feature type="binding site" evidence="5">
    <location>
        <position position="193"/>
    </location>
    <ligand>
        <name>molybdate</name>
        <dbReference type="ChEBI" id="CHEBI:36264"/>
    </ligand>
</feature>
<evidence type="ECO:0000313" key="7">
    <source>
        <dbReference type="Proteomes" id="UP000217785"/>
    </source>
</evidence>
<dbReference type="InterPro" id="IPR005950">
    <property type="entry name" value="ModA"/>
</dbReference>
<sequence>MKKQLAFLLGAALLLLVGCGGQSERQVPGKVLLVAAAASLEPVVKQLAWSYEAEHRDVKIQLTTGSSGALARQVEQGAAFDLFLSAGEKEMEDLVKENLVEEDTIKKFLANRLVVIVPEGKRTIKGLDQLKNPEYKRVAVAESASVPAGRYAKQALERAGIWQELQPKFVFGNSVRHVLTYVSSENAEAGIVYRSDAISDEKVHIALEIDDKLHDPIRYPMAVLKRSKNSDAARDFLNFLESPKAKEKFAKAAFQVMQ</sequence>
<dbReference type="GO" id="GO:0015689">
    <property type="term" value="P:molybdate ion transport"/>
    <property type="evidence" value="ECO:0007669"/>
    <property type="project" value="InterPro"/>
</dbReference>
<evidence type="ECO:0000256" key="1">
    <source>
        <dbReference type="ARBA" id="ARBA00009175"/>
    </source>
</evidence>
<keyword evidence="2 5" id="KW-0500">Molybdenum</keyword>
<protein>
    <submittedName>
        <fullName evidence="6">Molybdate ABC transporter substrate-binding protein</fullName>
    </submittedName>
</protein>
<dbReference type="RefSeq" id="WP_165912761.1">
    <property type="nucleotide sequence ID" value="NZ_BDUF01000032.1"/>
</dbReference>
<dbReference type="PANTHER" id="PTHR30632">
    <property type="entry name" value="MOLYBDATE-BINDING PERIPLASMIC PROTEIN"/>
    <property type="match status" value="1"/>
</dbReference>
<dbReference type="Gene3D" id="3.40.190.10">
    <property type="entry name" value="Periplasmic binding protein-like II"/>
    <property type="match status" value="2"/>
</dbReference>
<dbReference type="AlphaFoldDB" id="A0A292YGR9"/>
<feature type="binding site" evidence="5">
    <location>
        <position position="148"/>
    </location>
    <ligand>
        <name>molybdate</name>
        <dbReference type="ChEBI" id="CHEBI:36264"/>
    </ligand>
</feature>
<proteinExistence type="inferred from homology"/>
<dbReference type="GO" id="GO:0030973">
    <property type="term" value="F:molybdate ion binding"/>
    <property type="evidence" value="ECO:0007669"/>
    <property type="project" value="TreeGrafter"/>
</dbReference>
<dbReference type="GO" id="GO:0046872">
    <property type="term" value="F:metal ion binding"/>
    <property type="evidence" value="ECO:0007669"/>
    <property type="project" value="UniProtKB-KW"/>
</dbReference>
<dbReference type="Pfam" id="PF13531">
    <property type="entry name" value="SBP_bac_11"/>
    <property type="match status" value="1"/>
</dbReference>
<feature type="binding site" evidence="5">
    <location>
        <position position="39"/>
    </location>
    <ligand>
        <name>molybdate</name>
        <dbReference type="ChEBI" id="CHEBI:36264"/>
    </ligand>
</feature>
<evidence type="ECO:0000256" key="4">
    <source>
        <dbReference type="ARBA" id="ARBA00022729"/>
    </source>
</evidence>
<organism evidence="6 7">
    <name type="scientific">Effusibacillus lacus</name>
    <dbReference type="NCBI Taxonomy" id="1348429"/>
    <lineage>
        <taxon>Bacteria</taxon>
        <taxon>Bacillati</taxon>
        <taxon>Bacillota</taxon>
        <taxon>Bacilli</taxon>
        <taxon>Bacillales</taxon>
        <taxon>Alicyclobacillaceae</taxon>
        <taxon>Effusibacillus</taxon>
    </lineage>
</organism>
<keyword evidence="3 5" id="KW-0479">Metal-binding</keyword>
<evidence type="ECO:0000256" key="3">
    <source>
        <dbReference type="ARBA" id="ARBA00022723"/>
    </source>
</evidence>
<evidence type="ECO:0000313" key="6">
    <source>
        <dbReference type="EMBL" id="GAX89817.1"/>
    </source>
</evidence>
<comment type="caution">
    <text evidence="6">The sequence shown here is derived from an EMBL/GenBank/DDBJ whole genome shotgun (WGS) entry which is preliminary data.</text>
</comment>
<dbReference type="PIRSF" id="PIRSF004846">
    <property type="entry name" value="ModA"/>
    <property type="match status" value="1"/>
</dbReference>
<dbReference type="FunFam" id="3.40.190.10:FF:000035">
    <property type="entry name" value="Molybdate ABC transporter substrate-binding protein"/>
    <property type="match status" value="1"/>
</dbReference>
<reference evidence="7" key="1">
    <citation type="submission" date="2017-07" db="EMBL/GenBank/DDBJ databases">
        <title>Draft genome sequence of Effusibacillus lacus strain skLN1.</title>
        <authorList>
            <person name="Watanabe M."/>
            <person name="Kojima H."/>
            <person name="Fukui M."/>
        </authorList>
    </citation>
    <scope>NUCLEOTIDE SEQUENCE [LARGE SCALE GENOMIC DNA]</scope>
    <source>
        <strain evidence="7">skLN1</strain>
    </source>
</reference>
<keyword evidence="7" id="KW-1185">Reference proteome</keyword>
<feature type="binding site" evidence="5">
    <location>
        <position position="67"/>
    </location>
    <ligand>
        <name>molybdate</name>
        <dbReference type="ChEBI" id="CHEBI:36264"/>
    </ligand>
</feature>
<evidence type="ECO:0000256" key="5">
    <source>
        <dbReference type="PIRSR" id="PIRSR004846-1"/>
    </source>
</evidence>
<dbReference type="NCBIfam" id="TIGR01256">
    <property type="entry name" value="modA"/>
    <property type="match status" value="1"/>
</dbReference>
<gene>
    <name evidence="6" type="ORF">EFBL_1442</name>
</gene>
<accession>A0A292YGR9</accession>